<reference evidence="3" key="1">
    <citation type="submission" date="2014-01" db="EMBL/GenBank/DDBJ databases">
        <title>The Genome Sequence of Anopheles farauti FAR1 (V2).</title>
        <authorList>
            <consortium name="The Broad Institute Genomics Platform"/>
            <person name="Neafsey D.E."/>
            <person name="Besansky N."/>
            <person name="Howell P."/>
            <person name="Walton C."/>
            <person name="Young S.K."/>
            <person name="Zeng Q."/>
            <person name="Gargeya S."/>
            <person name="Fitzgerald M."/>
            <person name="Haas B."/>
            <person name="Abouelleil A."/>
            <person name="Allen A.W."/>
            <person name="Alvarado L."/>
            <person name="Arachchi H.M."/>
            <person name="Berlin A.M."/>
            <person name="Chapman S.B."/>
            <person name="Gainer-Dewar J."/>
            <person name="Goldberg J."/>
            <person name="Griggs A."/>
            <person name="Gujja S."/>
            <person name="Hansen M."/>
            <person name="Howarth C."/>
            <person name="Imamovic A."/>
            <person name="Ireland A."/>
            <person name="Larimer J."/>
            <person name="McCowan C."/>
            <person name="Murphy C."/>
            <person name="Pearson M."/>
            <person name="Poon T.W."/>
            <person name="Priest M."/>
            <person name="Roberts A."/>
            <person name="Saif S."/>
            <person name="Shea T."/>
            <person name="Sisk P."/>
            <person name="Sykes S."/>
            <person name="Wortman J."/>
            <person name="Nusbaum C."/>
            <person name="Birren B."/>
        </authorList>
    </citation>
    <scope>NUCLEOTIDE SEQUENCE [LARGE SCALE GENOMIC DNA]</scope>
    <source>
        <strain evidence="3">FAR1</strain>
    </source>
</reference>
<dbReference type="VEuPathDB" id="VectorBase:AFAF021777"/>
<dbReference type="EnsemblMetazoa" id="AFAF021777-RA">
    <property type="protein sequence ID" value="AFAF021777-PA"/>
    <property type="gene ID" value="AFAF021777"/>
</dbReference>
<organism evidence="2 3">
    <name type="scientific">Anopheles farauti</name>
    <dbReference type="NCBI Taxonomy" id="69004"/>
    <lineage>
        <taxon>Eukaryota</taxon>
        <taxon>Metazoa</taxon>
        <taxon>Ecdysozoa</taxon>
        <taxon>Arthropoda</taxon>
        <taxon>Hexapoda</taxon>
        <taxon>Insecta</taxon>
        <taxon>Pterygota</taxon>
        <taxon>Neoptera</taxon>
        <taxon>Endopterygota</taxon>
        <taxon>Diptera</taxon>
        <taxon>Nematocera</taxon>
        <taxon>Culicoidea</taxon>
        <taxon>Culicidae</taxon>
        <taxon>Anophelinae</taxon>
        <taxon>Anopheles</taxon>
    </lineage>
</organism>
<evidence type="ECO:0000313" key="3">
    <source>
        <dbReference type="Proteomes" id="UP000075886"/>
    </source>
</evidence>
<evidence type="ECO:0000313" key="2">
    <source>
        <dbReference type="EnsemblMetazoa" id="AFAF021777-PA"/>
    </source>
</evidence>
<dbReference type="EMBL" id="AXCN02000083">
    <property type="status" value="NOT_ANNOTATED_CDS"/>
    <property type="molecule type" value="Genomic_DNA"/>
</dbReference>
<sequence>MSSTTILLAVCFVCLGLLPAPAQSVPSFVFFQEQFGNYSQIGEQLMQTKRSANSLATSNFNIELVRLLGNATVALRQISNATIATIEAADAIDTECRELVNDLRFVFTLFSEIDVNFCAMDAAERIKPWTLDRFFRYADYVHGELTQLTYRVVQVLTTYNKIRDMDAIDDQLQLYYEDFNYIYNSYQFILSAELERFDDVEEHPVHQELYECLDTAVHWYESDMTYVLSYIDGNCDNRQQDV</sequence>
<evidence type="ECO:0000256" key="1">
    <source>
        <dbReference type="SAM" id="SignalP"/>
    </source>
</evidence>
<dbReference type="Proteomes" id="UP000075886">
    <property type="component" value="Unassembled WGS sequence"/>
</dbReference>
<protein>
    <recommendedName>
        <fullName evidence="4">Protein TsetseEP domain-containing protein</fullName>
    </recommendedName>
</protein>
<feature type="chain" id="PRO_5012283332" description="Protein TsetseEP domain-containing protein" evidence="1">
    <location>
        <begin position="25"/>
        <end position="242"/>
    </location>
</feature>
<feature type="signal peptide" evidence="1">
    <location>
        <begin position="1"/>
        <end position="24"/>
    </location>
</feature>
<keyword evidence="1" id="KW-0732">Signal</keyword>
<reference evidence="2" key="2">
    <citation type="submission" date="2020-05" db="UniProtKB">
        <authorList>
            <consortium name="EnsemblMetazoa"/>
        </authorList>
    </citation>
    <scope>IDENTIFICATION</scope>
    <source>
        <strain evidence="2">FAR1</strain>
    </source>
</reference>
<proteinExistence type="predicted"/>
<keyword evidence="3" id="KW-1185">Reference proteome</keyword>
<evidence type="ECO:0008006" key="4">
    <source>
        <dbReference type="Google" id="ProtNLM"/>
    </source>
</evidence>
<dbReference type="AlphaFoldDB" id="A0A1Y9H9N4"/>
<name>A0A1Y9H9N4_9DIPT</name>
<accession>A0A1Y9H9N4</accession>